<dbReference type="AlphaFoldDB" id="A0AAD7B7S0"/>
<evidence type="ECO:0000313" key="2">
    <source>
        <dbReference type="Proteomes" id="UP001221142"/>
    </source>
</evidence>
<dbReference type="EMBL" id="JARKIF010000030">
    <property type="protein sequence ID" value="KAJ7612710.1"/>
    <property type="molecule type" value="Genomic_DNA"/>
</dbReference>
<protein>
    <submittedName>
        <fullName evidence="1">Uncharacterized protein</fullName>
    </submittedName>
</protein>
<accession>A0AAD7B7S0</accession>
<name>A0AAD7B7S0_9AGAR</name>
<sequence length="372" mass="41464">MPRLAVLRLVDCEFENSESQDFLPLKHLKIERGFGREDAVVRIASPRTLRTLEPGNYLPQLTRGFGAQPLPHLVELTIQTPSDLAHFIACVDKLTGLESLTMGPIFNEDTISYPPLPPRTLPRLRTLAATPEIHHLGVRYENEDYDKLVRTCVAIAVSTAPIRSLTIVPPMVPKLEPMARMLALFPRLHEFSYAIDGGPGLAAGGQPGPRMPRFRRQPQASKREMRLKHEVQPYQPPELIDDLAFDELSEDEISNGEEEEKVQSGGVAVRVVEDTLCWLVDGRIKLAPTIEVLKLQVFGHGLPHTKLSFACESRVLADLAGRCLHLREVQFGSDSHHWERICADLQGEGGTLWKPSVPGEGNSQKAWVKIVV</sequence>
<comment type="caution">
    <text evidence="1">The sequence shown here is derived from an EMBL/GenBank/DDBJ whole genome shotgun (WGS) entry which is preliminary data.</text>
</comment>
<evidence type="ECO:0000313" key="1">
    <source>
        <dbReference type="EMBL" id="KAJ7612710.1"/>
    </source>
</evidence>
<reference evidence="1" key="1">
    <citation type="submission" date="2023-03" db="EMBL/GenBank/DDBJ databases">
        <title>Massive genome expansion in bonnet fungi (Mycena s.s.) driven by repeated elements and novel gene families across ecological guilds.</title>
        <authorList>
            <consortium name="Lawrence Berkeley National Laboratory"/>
            <person name="Harder C.B."/>
            <person name="Miyauchi S."/>
            <person name="Viragh M."/>
            <person name="Kuo A."/>
            <person name="Thoen E."/>
            <person name="Andreopoulos B."/>
            <person name="Lu D."/>
            <person name="Skrede I."/>
            <person name="Drula E."/>
            <person name="Henrissat B."/>
            <person name="Morin E."/>
            <person name="Kohler A."/>
            <person name="Barry K."/>
            <person name="LaButti K."/>
            <person name="Morin E."/>
            <person name="Salamov A."/>
            <person name="Lipzen A."/>
            <person name="Mereny Z."/>
            <person name="Hegedus B."/>
            <person name="Baldrian P."/>
            <person name="Stursova M."/>
            <person name="Weitz H."/>
            <person name="Taylor A."/>
            <person name="Grigoriev I.V."/>
            <person name="Nagy L.G."/>
            <person name="Martin F."/>
            <person name="Kauserud H."/>
        </authorList>
    </citation>
    <scope>NUCLEOTIDE SEQUENCE</scope>
    <source>
        <strain evidence="1">9284</strain>
    </source>
</reference>
<dbReference type="Proteomes" id="UP001221142">
    <property type="component" value="Unassembled WGS sequence"/>
</dbReference>
<gene>
    <name evidence="1" type="ORF">FB45DRAFT_1036925</name>
</gene>
<organism evidence="1 2">
    <name type="scientific">Roridomyces roridus</name>
    <dbReference type="NCBI Taxonomy" id="1738132"/>
    <lineage>
        <taxon>Eukaryota</taxon>
        <taxon>Fungi</taxon>
        <taxon>Dikarya</taxon>
        <taxon>Basidiomycota</taxon>
        <taxon>Agaricomycotina</taxon>
        <taxon>Agaricomycetes</taxon>
        <taxon>Agaricomycetidae</taxon>
        <taxon>Agaricales</taxon>
        <taxon>Marasmiineae</taxon>
        <taxon>Mycenaceae</taxon>
        <taxon>Roridomyces</taxon>
    </lineage>
</organism>
<proteinExistence type="predicted"/>
<keyword evidence="2" id="KW-1185">Reference proteome</keyword>